<keyword evidence="2" id="KW-1185">Reference proteome</keyword>
<proteinExistence type="predicted"/>
<accession>A0AAN8YTS7</accession>
<name>A0AAN8YTS7_9MAGN</name>
<sequence>MIQTYLSGQRSSRGHLKLLLRVEYFSLPSLFQSSILCNLLKCGS</sequence>
<evidence type="ECO:0000313" key="1">
    <source>
        <dbReference type="EMBL" id="KAK6912721.1"/>
    </source>
</evidence>
<organism evidence="1 2">
    <name type="scientific">Dillenia turbinata</name>
    <dbReference type="NCBI Taxonomy" id="194707"/>
    <lineage>
        <taxon>Eukaryota</taxon>
        <taxon>Viridiplantae</taxon>
        <taxon>Streptophyta</taxon>
        <taxon>Embryophyta</taxon>
        <taxon>Tracheophyta</taxon>
        <taxon>Spermatophyta</taxon>
        <taxon>Magnoliopsida</taxon>
        <taxon>eudicotyledons</taxon>
        <taxon>Gunneridae</taxon>
        <taxon>Pentapetalae</taxon>
        <taxon>Dilleniales</taxon>
        <taxon>Dilleniaceae</taxon>
        <taxon>Dillenia</taxon>
    </lineage>
</organism>
<reference evidence="1 2" key="1">
    <citation type="submission" date="2023-12" db="EMBL/GenBank/DDBJ databases">
        <title>A high-quality genome assembly for Dillenia turbinata (Dilleniales).</title>
        <authorList>
            <person name="Chanderbali A."/>
        </authorList>
    </citation>
    <scope>NUCLEOTIDE SEQUENCE [LARGE SCALE GENOMIC DNA]</scope>
    <source>
        <strain evidence="1">LSX21</strain>
        <tissue evidence="1">Leaf</tissue>
    </source>
</reference>
<dbReference type="AlphaFoldDB" id="A0AAN8YTS7"/>
<gene>
    <name evidence="1" type="ORF">RJ641_022322</name>
</gene>
<dbReference type="EMBL" id="JBAMMX010000027">
    <property type="protein sequence ID" value="KAK6912721.1"/>
    <property type="molecule type" value="Genomic_DNA"/>
</dbReference>
<comment type="caution">
    <text evidence="1">The sequence shown here is derived from an EMBL/GenBank/DDBJ whole genome shotgun (WGS) entry which is preliminary data.</text>
</comment>
<protein>
    <submittedName>
        <fullName evidence="1">Uncharacterized protein</fullName>
    </submittedName>
</protein>
<evidence type="ECO:0000313" key="2">
    <source>
        <dbReference type="Proteomes" id="UP001370490"/>
    </source>
</evidence>
<dbReference type="Proteomes" id="UP001370490">
    <property type="component" value="Unassembled WGS sequence"/>
</dbReference>